<evidence type="ECO:0000256" key="4">
    <source>
        <dbReference type="ARBA" id="ARBA00012809"/>
    </source>
</evidence>
<dbReference type="GO" id="GO:0016829">
    <property type="term" value="F:lyase activity"/>
    <property type="evidence" value="ECO:0007669"/>
    <property type="project" value="UniProtKB-KW"/>
</dbReference>
<keyword evidence="6 14" id="KW-0028">Amino-acid biosynthesis</keyword>
<evidence type="ECO:0000256" key="3">
    <source>
        <dbReference type="ARBA" id="ARBA00011152"/>
    </source>
</evidence>
<dbReference type="InterPro" id="IPR011060">
    <property type="entry name" value="RibuloseP-bd_barrel"/>
</dbReference>
<dbReference type="SUPFAM" id="SSF51366">
    <property type="entry name" value="Ribulose-phoshate binding barrel"/>
    <property type="match status" value="1"/>
</dbReference>
<sequence length="252" mass="27367">MMVKKIVACLDCKNGKLVKGIQFSNIKEIDNPVERARYYLEKGIDEIIYYDITASLEGRKNQMDTAKKIGIYCSKFNVPFTVGGGISTLEDVESALQNGASKVSINSAAIKKPRFIQEAALKYGSEKIVAAIDVKKEGSSWSIYSKGGQENTHLNAVAFAKQLEKSGAGELCVNSIDSDGKKSGYDLELIETLASNLNIPIIASGGAGIKEDFKNAFEKGAASALGASVFHFNEVDIYELKNYLKLNNVEIC</sequence>
<evidence type="ECO:0000256" key="5">
    <source>
        <dbReference type="ARBA" id="ARBA00016318"/>
    </source>
</evidence>
<dbReference type="InterPro" id="IPR013785">
    <property type="entry name" value="Aldolase_TIM"/>
</dbReference>
<comment type="caution">
    <text evidence="15">The sequence shown here is derived from an EMBL/GenBank/DDBJ whole genome shotgun (WGS) entry which is preliminary data.</text>
</comment>
<protein>
    <recommendedName>
        <fullName evidence="5">Imidazole glycerol phosphate synthase subunit HisF</fullName>
        <ecNumber evidence="4">4.3.2.10</ecNumber>
    </recommendedName>
    <alternativeName>
        <fullName evidence="10">IGP synthase cyclase subunit</fullName>
    </alternativeName>
    <alternativeName>
        <fullName evidence="11">IGP synthase subunit HisF</fullName>
    </alternativeName>
    <alternativeName>
        <fullName evidence="12">ImGP synthase subunit HisF</fullName>
    </alternativeName>
</protein>
<comment type="pathway">
    <text evidence="1">Amino-acid biosynthesis; L-histidine biosynthesis; L-histidine from 5-phospho-alpha-D-ribose 1-diphosphate: step 5/9.</text>
</comment>
<dbReference type="Proteomes" id="UP000288812">
    <property type="component" value="Unassembled WGS sequence"/>
</dbReference>
<proteinExistence type="inferred from homology"/>
<evidence type="ECO:0000256" key="7">
    <source>
        <dbReference type="ARBA" id="ARBA00023102"/>
    </source>
</evidence>
<dbReference type="PANTHER" id="PTHR21235">
    <property type="entry name" value="IMIDAZOLE GLYCEROL PHOSPHATE SYNTHASE SUBUNIT HISF/H IGP SYNTHASE SUBUNIT HISF/H"/>
    <property type="match status" value="1"/>
</dbReference>
<dbReference type="AlphaFoldDB" id="A0A437S5F8"/>
<comment type="similarity">
    <text evidence="2 14">Belongs to the HisA/HisF family.</text>
</comment>
<evidence type="ECO:0000256" key="13">
    <source>
        <dbReference type="ARBA" id="ARBA00047838"/>
    </source>
</evidence>
<evidence type="ECO:0000256" key="9">
    <source>
        <dbReference type="ARBA" id="ARBA00025475"/>
    </source>
</evidence>
<dbReference type="EMBL" id="RLIH01000012">
    <property type="protein sequence ID" value="RVU54265.1"/>
    <property type="molecule type" value="Genomic_DNA"/>
</dbReference>
<evidence type="ECO:0000313" key="16">
    <source>
        <dbReference type="Proteomes" id="UP000288812"/>
    </source>
</evidence>
<dbReference type="CDD" id="cd04731">
    <property type="entry name" value="HisF"/>
    <property type="match status" value="1"/>
</dbReference>
<gene>
    <name evidence="15" type="primary">hisF</name>
    <name evidence="15" type="ORF">EF514_08160</name>
</gene>
<evidence type="ECO:0000256" key="1">
    <source>
        <dbReference type="ARBA" id="ARBA00005091"/>
    </source>
</evidence>
<dbReference type="Pfam" id="PF00977">
    <property type="entry name" value="His_biosynth"/>
    <property type="match status" value="1"/>
</dbReference>
<name>A0A437S5F8_9FIRM</name>
<comment type="function">
    <text evidence="9">IGPS catalyzes the conversion of PRFAR and glutamine to IGP, AICAR and glutamate. The HisF subunit catalyzes the cyclization activity that produces IGP and AICAR from PRFAR using the ammonia provided by the HisH subunit.</text>
</comment>
<accession>A0A437S5F8</accession>
<evidence type="ECO:0000256" key="6">
    <source>
        <dbReference type="ARBA" id="ARBA00022605"/>
    </source>
</evidence>
<evidence type="ECO:0000256" key="11">
    <source>
        <dbReference type="ARBA" id="ARBA00031409"/>
    </source>
</evidence>
<evidence type="ECO:0000256" key="2">
    <source>
        <dbReference type="ARBA" id="ARBA00009667"/>
    </source>
</evidence>
<reference evidence="15 16" key="1">
    <citation type="submission" date="2018-11" db="EMBL/GenBank/DDBJ databases">
        <title>Genome sequencing and assembly of Anaerosphaera sp. nov., GS7-6-2.</title>
        <authorList>
            <person name="Rettenmaier R."/>
            <person name="Liebl W."/>
            <person name="Zverlov V."/>
        </authorList>
    </citation>
    <scope>NUCLEOTIDE SEQUENCE [LARGE SCALE GENOMIC DNA]</scope>
    <source>
        <strain evidence="15 16">GS7-6-2</strain>
    </source>
</reference>
<keyword evidence="7 14" id="KW-0368">Histidine biosynthesis</keyword>
<evidence type="ECO:0000256" key="14">
    <source>
        <dbReference type="RuleBase" id="RU003657"/>
    </source>
</evidence>
<evidence type="ECO:0000256" key="12">
    <source>
        <dbReference type="ARBA" id="ARBA00032401"/>
    </source>
</evidence>
<evidence type="ECO:0000256" key="10">
    <source>
        <dbReference type="ARBA" id="ARBA00030264"/>
    </source>
</evidence>
<dbReference type="Gene3D" id="3.20.20.70">
    <property type="entry name" value="Aldolase class I"/>
    <property type="match status" value="1"/>
</dbReference>
<comment type="subunit">
    <text evidence="3">Heterodimer of HisH and HisF.</text>
</comment>
<organism evidence="15 16">
    <name type="scientific">Anaerosphaera multitolerans</name>
    <dbReference type="NCBI Taxonomy" id="2487351"/>
    <lineage>
        <taxon>Bacteria</taxon>
        <taxon>Bacillati</taxon>
        <taxon>Bacillota</taxon>
        <taxon>Tissierellia</taxon>
        <taxon>Tissierellales</taxon>
        <taxon>Peptoniphilaceae</taxon>
        <taxon>Anaerosphaera</taxon>
    </lineage>
</organism>
<dbReference type="PANTHER" id="PTHR21235:SF2">
    <property type="entry name" value="IMIDAZOLE GLYCEROL PHOSPHATE SYNTHASE HISHF"/>
    <property type="match status" value="1"/>
</dbReference>
<dbReference type="GO" id="GO:0000107">
    <property type="term" value="F:imidazoleglycerol-phosphate synthase activity"/>
    <property type="evidence" value="ECO:0007669"/>
    <property type="project" value="InterPro"/>
</dbReference>
<dbReference type="InterPro" id="IPR004651">
    <property type="entry name" value="HisF"/>
</dbReference>
<dbReference type="EC" id="4.3.2.10" evidence="4"/>
<dbReference type="GO" id="GO:0000105">
    <property type="term" value="P:L-histidine biosynthetic process"/>
    <property type="evidence" value="ECO:0007669"/>
    <property type="project" value="UniProtKB-UniPathway"/>
</dbReference>
<comment type="catalytic activity">
    <reaction evidence="13">
        <text>5-[(5-phospho-1-deoxy-D-ribulos-1-ylimino)methylamino]-1-(5-phospho-beta-D-ribosyl)imidazole-4-carboxamide + L-glutamine = D-erythro-1-(imidazol-4-yl)glycerol 3-phosphate + 5-amino-1-(5-phospho-beta-D-ribosyl)imidazole-4-carboxamide + L-glutamate + H(+)</text>
        <dbReference type="Rhea" id="RHEA:24793"/>
        <dbReference type="ChEBI" id="CHEBI:15378"/>
        <dbReference type="ChEBI" id="CHEBI:29985"/>
        <dbReference type="ChEBI" id="CHEBI:58278"/>
        <dbReference type="ChEBI" id="CHEBI:58359"/>
        <dbReference type="ChEBI" id="CHEBI:58475"/>
        <dbReference type="ChEBI" id="CHEBI:58525"/>
        <dbReference type="EC" id="4.3.2.10"/>
    </reaction>
</comment>
<keyword evidence="16" id="KW-1185">Reference proteome</keyword>
<evidence type="ECO:0000313" key="15">
    <source>
        <dbReference type="EMBL" id="RVU54265.1"/>
    </source>
</evidence>
<dbReference type="InterPro" id="IPR006062">
    <property type="entry name" value="His_biosynth"/>
</dbReference>
<keyword evidence="8 15" id="KW-0456">Lyase</keyword>
<evidence type="ECO:0000256" key="8">
    <source>
        <dbReference type="ARBA" id="ARBA00023239"/>
    </source>
</evidence>
<dbReference type="UniPathway" id="UPA00031">
    <property type="reaction ID" value="UER00010"/>
</dbReference>
<dbReference type="InterPro" id="IPR050064">
    <property type="entry name" value="IGPS_HisA/HisF"/>
</dbReference>
<dbReference type="OrthoDB" id="9781903at2"/>